<dbReference type="InterPro" id="IPR029000">
    <property type="entry name" value="Cyclophilin-like_dom_sf"/>
</dbReference>
<dbReference type="GO" id="GO:0003755">
    <property type="term" value="F:peptidyl-prolyl cis-trans isomerase activity"/>
    <property type="evidence" value="ECO:0007669"/>
    <property type="project" value="UniProtKB-KW"/>
</dbReference>
<dbReference type="Pfam" id="PF00160">
    <property type="entry name" value="Pro_isomerase"/>
    <property type="match status" value="1"/>
</dbReference>
<accession>A0A381T6V4</accession>
<dbReference type="AlphaFoldDB" id="A0A381T6V4"/>
<evidence type="ECO:0000256" key="1">
    <source>
        <dbReference type="ARBA" id="ARBA00013194"/>
    </source>
</evidence>
<dbReference type="EC" id="5.2.1.8" evidence="1"/>
<keyword evidence="2" id="KW-0697">Rotamase</keyword>
<evidence type="ECO:0000259" key="4">
    <source>
        <dbReference type="PROSITE" id="PS50072"/>
    </source>
</evidence>
<gene>
    <name evidence="5" type="ORF">METZ01_LOCUS62327</name>
</gene>
<dbReference type="EMBL" id="UINC01003815">
    <property type="protein sequence ID" value="SVA09473.1"/>
    <property type="molecule type" value="Genomic_DNA"/>
</dbReference>
<dbReference type="PANTHER" id="PTHR45625">
    <property type="entry name" value="PEPTIDYL-PROLYL CIS-TRANS ISOMERASE-RELATED"/>
    <property type="match status" value="1"/>
</dbReference>
<dbReference type="InterPro" id="IPR020892">
    <property type="entry name" value="Cyclophilin-type_PPIase_CS"/>
</dbReference>
<evidence type="ECO:0000256" key="2">
    <source>
        <dbReference type="ARBA" id="ARBA00023110"/>
    </source>
</evidence>
<dbReference type="PROSITE" id="PS50072">
    <property type="entry name" value="CSA_PPIASE_2"/>
    <property type="match status" value="1"/>
</dbReference>
<dbReference type="InterPro" id="IPR044666">
    <property type="entry name" value="Cyclophilin_A-like"/>
</dbReference>
<feature type="domain" description="PPIase cyclophilin-type" evidence="4">
    <location>
        <begin position="22"/>
        <end position="167"/>
    </location>
</feature>
<name>A0A381T6V4_9ZZZZ</name>
<dbReference type="PROSITE" id="PS00170">
    <property type="entry name" value="CSA_PPIASE_1"/>
    <property type="match status" value="1"/>
</dbReference>
<dbReference type="Gene3D" id="2.40.100.10">
    <property type="entry name" value="Cyclophilin-like"/>
    <property type="match status" value="1"/>
</dbReference>
<dbReference type="PANTHER" id="PTHR45625:SF4">
    <property type="entry name" value="PEPTIDYLPROLYL ISOMERASE DOMAIN AND WD REPEAT-CONTAINING PROTEIN 1"/>
    <property type="match status" value="1"/>
</dbReference>
<protein>
    <recommendedName>
        <fullName evidence="1">peptidylprolyl isomerase</fullName>
        <ecNumber evidence="1">5.2.1.8</ecNumber>
    </recommendedName>
</protein>
<dbReference type="SUPFAM" id="SSF50891">
    <property type="entry name" value="Cyclophilin-like"/>
    <property type="match status" value="1"/>
</dbReference>
<dbReference type="InterPro" id="IPR002130">
    <property type="entry name" value="Cyclophilin-type_PPIase_dom"/>
</dbReference>
<reference evidence="5" key="1">
    <citation type="submission" date="2018-05" db="EMBL/GenBank/DDBJ databases">
        <authorList>
            <person name="Lanie J.A."/>
            <person name="Ng W.-L."/>
            <person name="Kazmierczak K.M."/>
            <person name="Andrzejewski T.M."/>
            <person name="Davidsen T.M."/>
            <person name="Wayne K.J."/>
            <person name="Tettelin H."/>
            <person name="Glass J.I."/>
            <person name="Rusch D."/>
            <person name="Podicherti R."/>
            <person name="Tsui H.-C.T."/>
            <person name="Winkler M.E."/>
        </authorList>
    </citation>
    <scope>NUCLEOTIDE SEQUENCE</scope>
</reference>
<sequence>MADPAPPSGDLDTSKSYTATFHTERGEFEVLLFANDAPMTVENFINLAQAGFYDGTTFHRVIPGFMVQGGDPTGTGSGGPGYRFEDEFNQKLRHDSEGVLSMANAGPGTNGSQFFVTLAPTSHLDGRHSVFGKVIRGMETVKMIRERDPMNDPNPGDLIETVAIQTK</sequence>
<dbReference type="GO" id="GO:0006457">
    <property type="term" value="P:protein folding"/>
    <property type="evidence" value="ECO:0007669"/>
    <property type="project" value="InterPro"/>
</dbReference>
<dbReference type="PRINTS" id="PR00153">
    <property type="entry name" value="CSAPPISMRASE"/>
</dbReference>
<keyword evidence="3" id="KW-0413">Isomerase</keyword>
<dbReference type="CDD" id="cd00317">
    <property type="entry name" value="cyclophilin"/>
    <property type="match status" value="1"/>
</dbReference>
<evidence type="ECO:0000313" key="5">
    <source>
        <dbReference type="EMBL" id="SVA09473.1"/>
    </source>
</evidence>
<evidence type="ECO:0000256" key="3">
    <source>
        <dbReference type="ARBA" id="ARBA00023235"/>
    </source>
</evidence>
<organism evidence="5">
    <name type="scientific">marine metagenome</name>
    <dbReference type="NCBI Taxonomy" id="408172"/>
    <lineage>
        <taxon>unclassified sequences</taxon>
        <taxon>metagenomes</taxon>
        <taxon>ecological metagenomes</taxon>
    </lineage>
</organism>
<proteinExistence type="predicted"/>